<reference evidence="1" key="1">
    <citation type="submission" date="2019-12" db="EMBL/GenBank/DDBJ databases">
        <title>An insight into the sialome of adult female Ixodes ricinus ticks feeding for 6 days.</title>
        <authorList>
            <person name="Perner J."/>
            <person name="Ribeiro J.M.C."/>
        </authorList>
    </citation>
    <scope>NUCLEOTIDE SEQUENCE</scope>
    <source>
        <strain evidence="1">Semi-engorged</strain>
        <tissue evidence="1">Salivary glands</tissue>
    </source>
</reference>
<dbReference type="AlphaFoldDB" id="A0A6B0U6J9"/>
<organism evidence="1">
    <name type="scientific">Ixodes ricinus</name>
    <name type="common">Common tick</name>
    <name type="synonym">Acarus ricinus</name>
    <dbReference type="NCBI Taxonomy" id="34613"/>
    <lineage>
        <taxon>Eukaryota</taxon>
        <taxon>Metazoa</taxon>
        <taxon>Ecdysozoa</taxon>
        <taxon>Arthropoda</taxon>
        <taxon>Chelicerata</taxon>
        <taxon>Arachnida</taxon>
        <taxon>Acari</taxon>
        <taxon>Parasitiformes</taxon>
        <taxon>Ixodida</taxon>
        <taxon>Ixodoidea</taxon>
        <taxon>Ixodidae</taxon>
        <taxon>Ixodinae</taxon>
        <taxon>Ixodes</taxon>
    </lineage>
</organism>
<dbReference type="EMBL" id="GIFC01006056">
    <property type="protein sequence ID" value="MXU88139.1"/>
    <property type="molecule type" value="Transcribed_RNA"/>
</dbReference>
<sequence>MRRGCCSCFAVWVGWGGAGASCTVGRWLARSMLRLQRRVGSKASGAHSPGRRRVFTHPYRVSHVISISLSYVLPLTLNAISASSKRAQVFVLLVYERKKK</sequence>
<protein>
    <submittedName>
        <fullName evidence="1">Putative secreted protein</fullName>
    </submittedName>
</protein>
<dbReference type="PROSITE" id="PS51257">
    <property type="entry name" value="PROKAR_LIPOPROTEIN"/>
    <property type="match status" value="1"/>
</dbReference>
<accession>A0A6B0U6J9</accession>
<evidence type="ECO:0000313" key="1">
    <source>
        <dbReference type="EMBL" id="MXU88139.1"/>
    </source>
</evidence>
<proteinExistence type="predicted"/>
<name>A0A6B0U6J9_IXORI</name>